<dbReference type="InterPro" id="IPR006342">
    <property type="entry name" value="FkbM_mtfrase"/>
</dbReference>
<evidence type="ECO:0000313" key="2">
    <source>
        <dbReference type="EMBL" id="QHS96396.1"/>
    </source>
</evidence>
<dbReference type="PANTHER" id="PTHR34203:SF15">
    <property type="entry name" value="SLL1173 PROTEIN"/>
    <property type="match status" value="1"/>
</dbReference>
<dbReference type="InterPro" id="IPR029063">
    <property type="entry name" value="SAM-dependent_MTases_sf"/>
</dbReference>
<dbReference type="Pfam" id="PF05050">
    <property type="entry name" value="Methyltransf_21"/>
    <property type="match status" value="1"/>
</dbReference>
<sequence length="225" mass="25601">MDTVFEHTLHGWSDFPDNQLLRCPLHKKYESNLILGCPLNTVFLDVGAHYGDTCLTIALYAKKNGRDDIRFFAFEPNARKCKHIKNIAKLNKLPIKVYNACVGDVSGAYAVAYGDWDSRLGCCAFVESNVGKVRTLCLDDILLENRENIIMHIDVEGWEPKVLRGAHNLLNNAMSSTVIVECWTSEQSIERGFSNTPEKDILHEMNQFNRLPDIIDNERNLVFKI</sequence>
<dbReference type="AlphaFoldDB" id="A0A6C0BVY6"/>
<dbReference type="InterPro" id="IPR052514">
    <property type="entry name" value="SAM-dependent_MTase"/>
</dbReference>
<dbReference type="EMBL" id="MN739271">
    <property type="protein sequence ID" value="QHS96396.1"/>
    <property type="molecule type" value="Genomic_DNA"/>
</dbReference>
<evidence type="ECO:0000259" key="1">
    <source>
        <dbReference type="Pfam" id="PF05050"/>
    </source>
</evidence>
<accession>A0A6C0BVY6</accession>
<feature type="domain" description="Methyltransferase FkbM" evidence="1">
    <location>
        <begin position="45"/>
        <end position="195"/>
    </location>
</feature>
<protein>
    <recommendedName>
        <fullName evidence="1">Methyltransferase FkbM domain-containing protein</fullName>
    </recommendedName>
</protein>
<name>A0A6C0BVY6_9ZZZZ</name>
<dbReference type="NCBIfam" id="TIGR01444">
    <property type="entry name" value="fkbM_fam"/>
    <property type="match status" value="1"/>
</dbReference>
<organism evidence="2">
    <name type="scientific">viral metagenome</name>
    <dbReference type="NCBI Taxonomy" id="1070528"/>
    <lineage>
        <taxon>unclassified sequences</taxon>
        <taxon>metagenomes</taxon>
        <taxon>organismal metagenomes</taxon>
    </lineage>
</organism>
<dbReference type="SUPFAM" id="SSF53335">
    <property type="entry name" value="S-adenosyl-L-methionine-dependent methyltransferases"/>
    <property type="match status" value="1"/>
</dbReference>
<proteinExistence type="predicted"/>
<reference evidence="2" key="1">
    <citation type="journal article" date="2020" name="Nature">
        <title>Giant virus diversity and host interactions through global metagenomics.</title>
        <authorList>
            <person name="Schulz F."/>
            <person name="Roux S."/>
            <person name="Paez-Espino D."/>
            <person name="Jungbluth S."/>
            <person name="Walsh D.A."/>
            <person name="Denef V.J."/>
            <person name="McMahon K.D."/>
            <person name="Konstantinidis K.T."/>
            <person name="Eloe-Fadrosh E.A."/>
            <person name="Kyrpides N.C."/>
            <person name="Woyke T."/>
        </authorList>
    </citation>
    <scope>NUCLEOTIDE SEQUENCE</scope>
    <source>
        <strain evidence="2">GVMAG-M-3300020166-18</strain>
    </source>
</reference>
<dbReference type="Gene3D" id="3.40.50.150">
    <property type="entry name" value="Vaccinia Virus protein VP39"/>
    <property type="match status" value="1"/>
</dbReference>
<dbReference type="PANTHER" id="PTHR34203">
    <property type="entry name" value="METHYLTRANSFERASE, FKBM FAMILY PROTEIN"/>
    <property type="match status" value="1"/>
</dbReference>